<gene>
    <name evidence="1" type="ORF">SHK19_15550</name>
</gene>
<accession>A0ABZ0ZPG7</accession>
<sequence>MGVIERRIESEPRSLVAGIQEIEDLLRTALTAHADDPDLLEAVRTYERARPAGVKAADPLSQYEAAGAVLSAVSDAAYHHSDADLIDQVFEVHRRRFERLSQVIGDYEAAGRT</sequence>
<protein>
    <submittedName>
        <fullName evidence="1">Uncharacterized protein</fullName>
    </submittedName>
</protein>
<name>A0ABZ0ZPG7_9ACTN</name>
<dbReference type="EMBL" id="CP141059">
    <property type="protein sequence ID" value="WQQ25373.1"/>
    <property type="molecule type" value="Genomic_DNA"/>
</dbReference>
<dbReference type="RefSeq" id="WP_322455901.1">
    <property type="nucleotide sequence ID" value="NZ_CP141059.1"/>
</dbReference>
<evidence type="ECO:0000313" key="1">
    <source>
        <dbReference type="EMBL" id="WQQ25373.1"/>
    </source>
</evidence>
<keyword evidence="2" id="KW-1185">Reference proteome</keyword>
<organism evidence="1 2">
    <name type="scientific">Nocardioides bizhenqiangii</name>
    <dbReference type="NCBI Taxonomy" id="3095076"/>
    <lineage>
        <taxon>Bacteria</taxon>
        <taxon>Bacillati</taxon>
        <taxon>Actinomycetota</taxon>
        <taxon>Actinomycetes</taxon>
        <taxon>Propionibacteriales</taxon>
        <taxon>Nocardioidaceae</taxon>
        <taxon>Nocardioides</taxon>
    </lineage>
</organism>
<proteinExistence type="predicted"/>
<evidence type="ECO:0000313" key="2">
    <source>
        <dbReference type="Proteomes" id="UP001327225"/>
    </source>
</evidence>
<dbReference type="Proteomes" id="UP001327225">
    <property type="component" value="Chromosome"/>
</dbReference>
<reference evidence="2" key="1">
    <citation type="submission" date="2023-12" db="EMBL/GenBank/DDBJ databases">
        <title>Novel species in genus Nocardioides.</title>
        <authorList>
            <person name="Zhou H."/>
        </authorList>
    </citation>
    <scope>NUCLEOTIDE SEQUENCE [LARGE SCALE GENOMIC DNA]</scope>
    <source>
        <strain evidence="2">HM61</strain>
    </source>
</reference>